<evidence type="ECO:0000256" key="2">
    <source>
        <dbReference type="ARBA" id="ARBA00010178"/>
    </source>
</evidence>
<dbReference type="PANTHER" id="PTHR21256:SF2">
    <property type="entry name" value="HISTIDINE BIOSYNTHESIS TRIFUNCTIONAL PROTEIN"/>
    <property type="match status" value="1"/>
</dbReference>
<evidence type="ECO:0000256" key="7">
    <source>
        <dbReference type="SAM" id="Coils"/>
    </source>
</evidence>
<evidence type="ECO:0000256" key="4">
    <source>
        <dbReference type="ARBA" id="ARBA00022833"/>
    </source>
</evidence>
<comment type="caution">
    <text evidence="8">The sequence shown here is derived from an EMBL/GenBank/DDBJ whole genome shotgun (WGS) entry which is preliminary data.</text>
</comment>
<dbReference type="Gene3D" id="3.40.50.1980">
    <property type="entry name" value="Nitrogenase molybdenum iron protein domain"/>
    <property type="match status" value="2"/>
</dbReference>
<dbReference type="FunFam" id="3.40.50.1980:FF:000001">
    <property type="entry name" value="Histidinol dehydrogenase"/>
    <property type="match status" value="1"/>
</dbReference>
<dbReference type="PANTHER" id="PTHR21256">
    <property type="entry name" value="HISTIDINOL DEHYDROGENASE HDH"/>
    <property type="match status" value="1"/>
</dbReference>
<evidence type="ECO:0000256" key="5">
    <source>
        <dbReference type="ARBA" id="ARBA00023002"/>
    </source>
</evidence>
<organism evidence="8">
    <name type="scientific">Aquifex aeolicus</name>
    <dbReference type="NCBI Taxonomy" id="63363"/>
    <lineage>
        <taxon>Bacteria</taxon>
        <taxon>Pseudomonadati</taxon>
        <taxon>Aquificota</taxon>
        <taxon>Aquificia</taxon>
        <taxon>Aquificales</taxon>
        <taxon>Aquificaceae</taxon>
        <taxon>Aquifex</taxon>
    </lineage>
</organism>
<dbReference type="AlphaFoldDB" id="A0A7C5Q989"/>
<evidence type="ECO:0000256" key="1">
    <source>
        <dbReference type="ARBA" id="ARBA00001947"/>
    </source>
</evidence>
<keyword evidence="7" id="KW-0175">Coiled coil</keyword>
<dbReference type="GO" id="GO:0004399">
    <property type="term" value="F:histidinol dehydrogenase activity"/>
    <property type="evidence" value="ECO:0007669"/>
    <property type="project" value="UniProtKB-EC"/>
</dbReference>
<dbReference type="InterPro" id="IPR001692">
    <property type="entry name" value="Histidinol_DH_CS"/>
</dbReference>
<evidence type="ECO:0000256" key="3">
    <source>
        <dbReference type="ARBA" id="ARBA00022723"/>
    </source>
</evidence>
<dbReference type="Proteomes" id="UP000885792">
    <property type="component" value="Unassembled WGS sequence"/>
</dbReference>
<evidence type="ECO:0000313" key="8">
    <source>
        <dbReference type="EMBL" id="HHJ64635.1"/>
    </source>
</evidence>
<dbReference type="FunFam" id="3.40.50.1980:FF:000026">
    <property type="entry name" value="Histidinol dehydrogenase"/>
    <property type="match status" value="1"/>
</dbReference>
<accession>A0A7C5Q989</accession>
<gene>
    <name evidence="8" type="primary">hisD</name>
    <name evidence="8" type="ORF">ENJ61_06970</name>
</gene>
<dbReference type="CDD" id="cd06572">
    <property type="entry name" value="Histidinol_dh"/>
    <property type="match status" value="1"/>
</dbReference>
<keyword evidence="5 8" id="KW-0560">Oxidoreductase</keyword>
<dbReference type="EMBL" id="DRNB01000253">
    <property type="protein sequence ID" value="HHJ64635.1"/>
    <property type="molecule type" value="Genomic_DNA"/>
</dbReference>
<dbReference type="InterPro" id="IPR016161">
    <property type="entry name" value="Ald_DH/histidinol_DH"/>
</dbReference>
<dbReference type="GO" id="GO:0005829">
    <property type="term" value="C:cytosol"/>
    <property type="evidence" value="ECO:0007669"/>
    <property type="project" value="TreeGrafter"/>
</dbReference>
<dbReference type="SUPFAM" id="SSF53720">
    <property type="entry name" value="ALDH-like"/>
    <property type="match status" value="1"/>
</dbReference>
<feature type="coiled-coil region" evidence="7">
    <location>
        <begin position="71"/>
        <end position="102"/>
    </location>
</feature>
<comment type="similarity">
    <text evidence="2 6">Belongs to the histidinol dehydrogenase family.</text>
</comment>
<keyword evidence="3" id="KW-0479">Metal-binding</keyword>
<reference evidence="8" key="1">
    <citation type="journal article" date="2020" name="mSystems">
        <title>Genome- and Community-Level Interaction Insights into Carbon Utilization and Element Cycling Functions of Hydrothermarchaeota in Hydrothermal Sediment.</title>
        <authorList>
            <person name="Zhou Z."/>
            <person name="Liu Y."/>
            <person name="Xu W."/>
            <person name="Pan J."/>
            <person name="Luo Z.H."/>
            <person name="Li M."/>
        </authorList>
    </citation>
    <scope>NUCLEOTIDE SEQUENCE [LARGE SCALE GENOMIC DNA]</scope>
    <source>
        <strain evidence="8">HyVt-501</strain>
    </source>
</reference>
<dbReference type="GO" id="GO:0051287">
    <property type="term" value="F:NAD binding"/>
    <property type="evidence" value="ECO:0007669"/>
    <property type="project" value="InterPro"/>
</dbReference>
<feature type="non-terminal residue" evidence="8">
    <location>
        <position position="333"/>
    </location>
</feature>
<dbReference type="NCBIfam" id="TIGR00069">
    <property type="entry name" value="hisD"/>
    <property type="match status" value="1"/>
</dbReference>
<dbReference type="PROSITE" id="PS00611">
    <property type="entry name" value="HISOL_DEHYDROGENASE"/>
    <property type="match status" value="1"/>
</dbReference>
<dbReference type="PRINTS" id="PR00083">
    <property type="entry name" value="HOLDHDRGNASE"/>
</dbReference>
<proteinExistence type="inferred from homology"/>
<protein>
    <submittedName>
        <fullName evidence="8">Histidinol dehydrogenase</fullName>
        <ecNumber evidence="8">1.1.1.23</ecNumber>
    </submittedName>
</protein>
<dbReference type="GO" id="GO:0046872">
    <property type="term" value="F:metal ion binding"/>
    <property type="evidence" value="ECO:0007669"/>
    <property type="project" value="UniProtKB-KW"/>
</dbReference>
<keyword evidence="4" id="KW-0862">Zinc</keyword>
<dbReference type="InterPro" id="IPR012131">
    <property type="entry name" value="Hstdl_DH"/>
</dbReference>
<name>A0A7C5Q989_AQUAO</name>
<sequence>MKVIDLRNRSWRFEERLTYLSKRGELLAGEFEETVKQIVEEVRERGDEALLEFTERFDGIRLSPETLEIPYEEIESAYEEVEEEVKEALEIAEERIRVFHEKQLERSFLKEEEGIILGQRVLPLERVGVYVPGGKASYPSTVLMNVVPAVVAGVEEIIMVSPNPGKYTLAAAYIAGVSRLFRIGGAQAVAALAYGTETVPKVDKIVGPGNIYVALAKKLLYGVVDIDMIAGPSEILIIADESARADWIAADLLSQAEHDELAASILLTPSEILAEKVRKSLRELLETLPRRDIAQKSIERFGTIFLTEDLYQACEVANLLAPEHLEVMTRDPW</sequence>
<dbReference type="Pfam" id="PF00815">
    <property type="entry name" value="Histidinol_dh"/>
    <property type="match status" value="1"/>
</dbReference>
<dbReference type="GO" id="GO:0000105">
    <property type="term" value="P:L-histidine biosynthetic process"/>
    <property type="evidence" value="ECO:0007669"/>
    <property type="project" value="TreeGrafter"/>
</dbReference>
<evidence type="ECO:0000256" key="6">
    <source>
        <dbReference type="RuleBase" id="RU004175"/>
    </source>
</evidence>
<comment type="cofactor">
    <cofactor evidence="1">
        <name>Zn(2+)</name>
        <dbReference type="ChEBI" id="CHEBI:29105"/>
    </cofactor>
</comment>
<dbReference type="EC" id="1.1.1.23" evidence="8"/>